<sequence>MYNLVIPKNYKSDLNLLETQKAIKLIKDFFESRLASTLNLTRVSAPLFVESNLGINDNLTGVEKPVSFYVNQECGKTQLEIVQSLAKWKRNALKEYNIPIGSGIYADMNAIRASETCDNTHSYYVDQWDWEKTIDDKDRTEIFLIQTVRTIYQVLLDTQVMLKKHYPKYNPVLRDTISIVTSQDLENKYPSLSPEEREKQYCKKYGSMFLMKIGNKLNSGKPHDVRSPDYDDWNLNGDIIVWNPILNDALELSSMGIRVNSEVLKKQLEISDNLNRLNFEFHKNLIANNYPQAIGGGIGQSRLCMLFLQKAHIGEVQASAWPKEMIEECKKNNINLL</sequence>
<organism evidence="1 2">
    <name type="scientific">Miniphocaeibacter halophilus</name>
    <dbReference type="NCBI Taxonomy" id="2931922"/>
    <lineage>
        <taxon>Bacteria</taxon>
        <taxon>Bacillati</taxon>
        <taxon>Bacillota</taxon>
        <taxon>Tissierellia</taxon>
        <taxon>Tissierellales</taxon>
        <taxon>Peptoniphilaceae</taxon>
        <taxon>Miniphocaeibacter</taxon>
    </lineage>
</organism>
<proteinExistence type="predicted"/>
<evidence type="ECO:0000313" key="1">
    <source>
        <dbReference type="EMBL" id="QQK07578.1"/>
    </source>
</evidence>
<keyword evidence="1" id="KW-0436">Ligase</keyword>
<evidence type="ECO:0000313" key="2">
    <source>
        <dbReference type="Proteomes" id="UP000595814"/>
    </source>
</evidence>
<reference evidence="1 2" key="1">
    <citation type="journal article" date="2022" name="Int. J. Syst. Evol. Microbiol.">
        <title>Miniphocaeibacter halophilus sp. nov., an ammonium-tolerant acetate-producing bacterium isolated from a biogas system.</title>
        <authorList>
            <person name="Schnurer A."/>
            <person name="Singh A."/>
            <person name="Bi S."/>
            <person name="Qiao W."/>
            <person name="Westerholm M."/>
        </authorList>
    </citation>
    <scope>NUCLEOTIDE SEQUENCE [LARGE SCALE GENOMIC DNA]</scope>
    <source>
        <strain evidence="1 2">AMB_01</strain>
    </source>
</reference>
<dbReference type="Proteomes" id="UP000595814">
    <property type="component" value="Chromosome"/>
</dbReference>
<dbReference type="EMBL" id="CP066744">
    <property type="protein sequence ID" value="QQK07578.1"/>
    <property type="molecule type" value="Genomic_DNA"/>
</dbReference>
<accession>A0AC61MTE6</accession>
<name>A0AC61MTE6_9FIRM</name>
<keyword evidence="2" id="KW-1185">Reference proteome</keyword>
<dbReference type="EC" id="6.3.1.1" evidence="1"/>
<gene>
    <name evidence="1" type="ORF">JFY71_09810</name>
</gene>
<protein>
    <submittedName>
        <fullName evidence="1">Aspartate--ammonia ligase</fullName>
        <ecNumber evidence="1">6.3.1.1</ecNumber>
    </submittedName>
</protein>